<keyword evidence="1 6" id="KW-0597">Phosphoprotein</keyword>
<dbReference type="SMART" id="SM00448">
    <property type="entry name" value="REC"/>
    <property type="match status" value="1"/>
</dbReference>
<dbReference type="PROSITE" id="PS50110">
    <property type="entry name" value="RESPONSE_REGULATORY"/>
    <property type="match status" value="1"/>
</dbReference>
<dbReference type="GO" id="GO:0006355">
    <property type="term" value="P:regulation of DNA-templated transcription"/>
    <property type="evidence" value="ECO:0007669"/>
    <property type="project" value="InterPro"/>
</dbReference>
<dbReference type="InterPro" id="IPR001867">
    <property type="entry name" value="OmpR/PhoB-type_DNA-bd"/>
</dbReference>
<dbReference type="PANTHER" id="PTHR48111">
    <property type="entry name" value="REGULATOR OF RPOS"/>
    <property type="match status" value="1"/>
</dbReference>
<evidence type="ECO:0000256" key="1">
    <source>
        <dbReference type="ARBA" id="ARBA00022553"/>
    </source>
</evidence>
<feature type="modified residue" description="4-aspartylphosphate" evidence="6">
    <location>
        <position position="53"/>
    </location>
</feature>
<dbReference type="Pfam" id="PF00486">
    <property type="entry name" value="Trans_reg_C"/>
    <property type="match status" value="1"/>
</dbReference>
<dbReference type="Pfam" id="PF00072">
    <property type="entry name" value="Response_reg"/>
    <property type="match status" value="1"/>
</dbReference>
<evidence type="ECO:0000256" key="2">
    <source>
        <dbReference type="ARBA" id="ARBA00023012"/>
    </source>
</evidence>
<keyword evidence="2" id="KW-0902">Two-component regulatory system</keyword>
<dbReference type="GO" id="GO:0000976">
    <property type="term" value="F:transcription cis-regulatory region binding"/>
    <property type="evidence" value="ECO:0007669"/>
    <property type="project" value="TreeGrafter"/>
</dbReference>
<dbReference type="SUPFAM" id="SSF52172">
    <property type="entry name" value="CheY-like"/>
    <property type="match status" value="1"/>
</dbReference>
<evidence type="ECO:0000259" key="9">
    <source>
        <dbReference type="PROSITE" id="PS51755"/>
    </source>
</evidence>
<keyword evidence="4 7" id="KW-0238">DNA-binding</keyword>
<dbReference type="PROSITE" id="PS51755">
    <property type="entry name" value="OMPR_PHOB"/>
    <property type="match status" value="1"/>
</dbReference>
<dbReference type="Gene3D" id="3.40.50.2300">
    <property type="match status" value="1"/>
</dbReference>
<proteinExistence type="predicted"/>
<dbReference type="SUPFAM" id="SSF46894">
    <property type="entry name" value="C-terminal effector domain of the bipartite response regulators"/>
    <property type="match status" value="1"/>
</dbReference>
<comment type="caution">
    <text evidence="10">The sequence shown here is derived from an EMBL/GenBank/DDBJ whole genome shotgun (WGS) entry which is preliminary data.</text>
</comment>
<dbReference type="InterPro" id="IPR011006">
    <property type="entry name" value="CheY-like_superfamily"/>
</dbReference>
<dbReference type="InterPro" id="IPR039420">
    <property type="entry name" value="WalR-like"/>
</dbReference>
<reference evidence="10" key="1">
    <citation type="journal article" date="2020" name="mSystems">
        <title>Genome- and Community-Level Interaction Insights into Carbon Utilization and Element Cycling Functions of Hydrothermarchaeota in Hydrothermal Sediment.</title>
        <authorList>
            <person name="Zhou Z."/>
            <person name="Liu Y."/>
            <person name="Xu W."/>
            <person name="Pan J."/>
            <person name="Luo Z.H."/>
            <person name="Li M."/>
        </authorList>
    </citation>
    <scope>NUCLEOTIDE SEQUENCE [LARGE SCALE GENOMIC DNA]</scope>
    <source>
        <strain evidence="10">SpSt-1257</strain>
    </source>
</reference>
<evidence type="ECO:0000256" key="7">
    <source>
        <dbReference type="PROSITE-ProRule" id="PRU01091"/>
    </source>
</evidence>
<sequence length="224" mass="25781">MIKVIMIEDDRELAELLTQYLSKFNISVRNFENPKRALEELNRNKNYDLMILDLSLPEMDGLEVCKKVAKEEDIPIIISSARSDDTDKIVALEIGADDYLAKPYNPRELVARIQAVLRRKDKQSKKITVCGEFELDEEGFVIKKNGEPLNLTSAEFELLSMLIKNKGRVLSRDYILDNTVHLNYDSIDRTVDVIIGRIRKKIGDDPKNPRYIISVRGLGYKFEC</sequence>
<feature type="domain" description="Response regulatory" evidence="8">
    <location>
        <begin position="3"/>
        <end position="117"/>
    </location>
</feature>
<dbReference type="GO" id="GO:0032993">
    <property type="term" value="C:protein-DNA complex"/>
    <property type="evidence" value="ECO:0007669"/>
    <property type="project" value="TreeGrafter"/>
</dbReference>
<evidence type="ECO:0000256" key="5">
    <source>
        <dbReference type="ARBA" id="ARBA00023163"/>
    </source>
</evidence>
<dbReference type="InterPro" id="IPR016032">
    <property type="entry name" value="Sig_transdc_resp-reg_C-effctor"/>
</dbReference>
<gene>
    <name evidence="10" type="ORF">ENO34_02040</name>
</gene>
<organism evidence="10">
    <name type="scientific">Sulfurihydrogenibium azorense</name>
    <dbReference type="NCBI Taxonomy" id="309806"/>
    <lineage>
        <taxon>Bacteria</taxon>
        <taxon>Pseudomonadati</taxon>
        <taxon>Aquificota</taxon>
        <taxon>Aquificia</taxon>
        <taxon>Aquificales</taxon>
        <taxon>Hydrogenothermaceae</taxon>
        <taxon>Sulfurihydrogenibium</taxon>
    </lineage>
</organism>
<dbReference type="Proteomes" id="UP000885621">
    <property type="component" value="Unassembled WGS sequence"/>
</dbReference>
<dbReference type="Gene3D" id="1.10.10.10">
    <property type="entry name" value="Winged helix-like DNA-binding domain superfamily/Winged helix DNA-binding domain"/>
    <property type="match status" value="1"/>
</dbReference>
<name>A0A831YDC2_9AQUI</name>
<dbReference type="PANTHER" id="PTHR48111:SF22">
    <property type="entry name" value="REGULATOR OF RPOS"/>
    <property type="match status" value="1"/>
</dbReference>
<evidence type="ECO:0000256" key="6">
    <source>
        <dbReference type="PROSITE-ProRule" id="PRU00169"/>
    </source>
</evidence>
<dbReference type="InterPro" id="IPR036388">
    <property type="entry name" value="WH-like_DNA-bd_sf"/>
</dbReference>
<dbReference type="GO" id="GO:0005829">
    <property type="term" value="C:cytosol"/>
    <property type="evidence" value="ECO:0007669"/>
    <property type="project" value="TreeGrafter"/>
</dbReference>
<keyword evidence="5" id="KW-0804">Transcription</keyword>
<evidence type="ECO:0000256" key="3">
    <source>
        <dbReference type="ARBA" id="ARBA00023015"/>
    </source>
</evidence>
<protein>
    <submittedName>
        <fullName evidence="10">Response regulator transcription factor</fullName>
    </submittedName>
</protein>
<dbReference type="CDD" id="cd00383">
    <property type="entry name" value="trans_reg_C"/>
    <property type="match status" value="1"/>
</dbReference>
<feature type="DNA-binding region" description="OmpR/PhoB-type" evidence="7">
    <location>
        <begin position="124"/>
        <end position="224"/>
    </location>
</feature>
<keyword evidence="3" id="KW-0805">Transcription regulation</keyword>
<dbReference type="GO" id="GO:0000156">
    <property type="term" value="F:phosphorelay response regulator activity"/>
    <property type="evidence" value="ECO:0007669"/>
    <property type="project" value="TreeGrafter"/>
</dbReference>
<accession>A0A831YDC2</accession>
<dbReference type="InterPro" id="IPR001789">
    <property type="entry name" value="Sig_transdc_resp-reg_receiver"/>
</dbReference>
<dbReference type="Gene3D" id="6.10.250.690">
    <property type="match status" value="1"/>
</dbReference>
<evidence type="ECO:0000259" key="8">
    <source>
        <dbReference type="PROSITE" id="PS50110"/>
    </source>
</evidence>
<evidence type="ECO:0000256" key="4">
    <source>
        <dbReference type="ARBA" id="ARBA00023125"/>
    </source>
</evidence>
<dbReference type="EMBL" id="DSFC01000117">
    <property type="protein sequence ID" value="HEV09163.1"/>
    <property type="molecule type" value="Genomic_DNA"/>
</dbReference>
<dbReference type="SMART" id="SM00862">
    <property type="entry name" value="Trans_reg_C"/>
    <property type="match status" value="1"/>
</dbReference>
<dbReference type="AlphaFoldDB" id="A0A831YDC2"/>
<feature type="domain" description="OmpR/PhoB-type" evidence="9">
    <location>
        <begin position="124"/>
        <end position="224"/>
    </location>
</feature>
<evidence type="ECO:0000313" key="10">
    <source>
        <dbReference type="EMBL" id="HEV09163.1"/>
    </source>
</evidence>